<comment type="subcellular location">
    <subcellularLocation>
        <location evidence="1">Endomembrane system</location>
        <topology evidence="1">Multi-pass membrane protein</topology>
    </subcellularLocation>
    <subcellularLocation>
        <location evidence="2">Endoplasmic reticulum membrane</location>
    </subcellularLocation>
</comment>
<evidence type="ECO:0000256" key="7">
    <source>
        <dbReference type="ARBA" id="ARBA00022989"/>
    </source>
</evidence>
<feature type="transmembrane region" description="Helical" evidence="9">
    <location>
        <begin position="12"/>
        <end position="36"/>
    </location>
</feature>
<dbReference type="PANTHER" id="PTHR22760">
    <property type="entry name" value="GLYCOSYLTRANSFERASE"/>
    <property type="match status" value="1"/>
</dbReference>
<evidence type="ECO:0000256" key="1">
    <source>
        <dbReference type="ARBA" id="ARBA00004127"/>
    </source>
</evidence>
<evidence type="ECO:0008006" key="11">
    <source>
        <dbReference type="Google" id="ProtNLM"/>
    </source>
</evidence>
<protein>
    <recommendedName>
        <fullName evidence="11">Glycosyltransferase RgtA/B/C/D-like domain-containing protein</fullName>
    </recommendedName>
</protein>
<name>A0AAU7JM60_9HYPH</name>
<dbReference type="GO" id="GO:0000030">
    <property type="term" value="F:mannosyltransferase activity"/>
    <property type="evidence" value="ECO:0007669"/>
    <property type="project" value="TreeGrafter"/>
</dbReference>
<evidence type="ECO:0000256" key="4">
    <source>
        <dbReference type="ARBA" id="ARBA00022679"/>
    </source>
</evidence>
<keyword evidence="5 9" id="KW-0812">Transmembrane</keyword>
<evidence type="ECO:0000256" key="8">
    <source>
        <dbReference type="ARBA" id="ARBA00023136"/>
    </source>
</evidence>
<accession>A0AAU7JM60</accession>
<proteinExistence type="predicted"/>
<feature type="transmembrane region" description="Helical" evidence="9">
    <location>
        <begin position="132"/>
        <end position="150"/>
    </location>
</feature>
<dbReference type="AlphaFoldDB" id="A0AAU7JM60"/>
<feature type="transmembrane region" description="Helical" evidence="9">
    <location>
        <begin position="216"/>
        <end position="236"/>
    </location>
</feature>
<organism evidence="10">
    <name type="scientific">Alsobacter sp. KACC 23698</name>
    <dbReference type="NCBI Taxonomy" id="3149229"/>
    <lineage>
        <taxon>Bacteria</taxon>
        <taxon>Pseudomonadati</taxon>
        <taxon>Pseudomonadota</taxon>
        <taxon>Alphaproteobacteria</taxon>
        <taxon>Hyphomicrobiales</taxon>
        <taxon>Alsobacteraceae</taxon>
        <taxon>Alsobacter</taxon>
    </lineage>
</organism>
<keyword evidence="6" id="KW-0256">Endoplasmic reticulum</keyword>
<feature type="transmembrane region" description="Helical" evidence="9">
    <location>
        <begin position="291"/>
        <end position="307"/>
    </location>
</feature>
<reference evidence="10" key="1">
    <citation type="submission" date="2024-05" db="EMBL/GenBank/DDBJ databases">
        <authorList>
            <person name="Kim S."/>
            <person name="Heo J."/>
            <person name="Choi H."/>
            <person name="Choi Y."/>
            <person name="Kwon S.-W."/>
            <person name="Kim Y."/>
        </authorList>
    </citation>
    <scope>NUCLEOTIDE SEQUENCE</scope>
    <source>
        <strain evidence="10">KACC 23698</strain>
    </source>
</reference>
<evidence type="ECO:0000256" key="9">
    <source>
        <dbReference type="SAM" id="Phobius"/>
    </source>
</evidence>
<evidence type="ECO:0000256" key="5">
    <source>
        <dbReference type="ARBA" id="ARBA00022692"/>
    </source>
</evidence>
<dbReference type="Pfam" id="PF03901">
    <property type="entry name" value="Glyco_transf_22"/>
    <property type="match status" value="1"/>
</dbReference>
<feature type="transmembrane region" description="Helical" evidence="9">
    <location>
        <begin position="268"/>
        <end position="285"/>
    </location>
</feature>
<feature type="transmembrane region" description="Helical" evidence="9">
    <location>
        <begin position="314"/>
        <end position="333"/>
    </location>
</feature>
<keyword evidence="7 9" id="KW-1133">Transmembrane helix</keyword>
<dbReference type="GO" id="GO:0012505">
    <property type="term" value="C:endomembrane system"/>
    <property type="evidence" value="ECO:0007669"/>
    <property type="project" value="UniProtKB-SubCell"/>
</dbReference>
<dbReference type="RefSeq" id="WP_406858157.1">
    <property type="nucleotide sequence ID" value="NZ_CP157484.1"/>
</dbReference>
<evidence type="ECO:0000313" key="10">
    <source>
        <dbReference type="EMBL" id="XBO41307.1"/>
    </source>
</evidence>
<keyword evidence="3" id="KW-0328">Glycosyltransferase</keyword>
<gene>
    <name evidence="10" type="ORF">ABEG18_11285</name>
</gene>
<evidence type="ECO:0000256" key="2">
    <source>
        <dbReference type="ARBA" id="ARBA00004586"/>
    </source>
</evidence>
<evidence type="ECO:0000256" key="6">
    <source>
        <dbReference type="ARBA" id="ARBA00022824"/>
    </source>
</evidence>
<sequence length="495" mass="52041">MAVVRALEERGGVGTGIGSAAPAVILVLALALRILAATAPDPTFYPDEVFQVLEQAHRLAFNYGFTPWEFEWGARNWALPGAVGGLLWALDAVGLGRPEAYQPIVTGAAILMSLTLVASVRRLASALAGAEAGLIAALAVALSPACVYAAQKITPEVWGGYALVGALALSLESSRREAILAGVLAGVAVGLRVHYAPALIAPFWMVLRGPGGWRAALAPTLAGAVTVAAFGALDWLTWGAPFASSVNLVWYNLGLGVADFFGRQGPSVYVIALGVSGPLAVVAALQWRSAWPPLACAALVVGVHLGIGHKEPRFIFAAHPLIAAAFAVAAVRMASVTRVMLAGMVAASIAVLAWDAASPEAGQRGQRYRDANAAFRIARLDSDFKALALAWTGVYNTPAYYGLHLDAPLLDFPLIGVQPAIPAGVTHVLADRDFPALLDFVPVRDFPTAQLRKRIVISPDAPTPEATRRLPLRFDPQRGLVNLRRTPEQPADPGR</sequence>
<feature type="transmembrane region" description="Helical" evidence="9">
    <location>
        <begin position="179"/>
        <end position="204"/>
    </location>
</feature>
<evidence type="ECO:0000256" key="3">
    <source>
        <dbReference type="ARBA" id="ARBA00022676"/>
    </source>
</evidence>
<keyword evidence="4" id="KW-0808">Transferase</keyword>
<feature type="transmembrane region" description="Helical" evidence="9">
    <location>
        <begin position="100"/>
        <end position="120"/>
    </location>
</feature>
<keyword evidence="8 9" id="KW-0472">Membrane</keyword>
<dbReference type="InterPro" id="IPR005599">
    <property type="entry name" value="GPI_mannosylTrfase"/>
</dbReference>
<dbReference type="EMBL" id="CP157484">
    <property type="protein sequence ID" value="XBO41307.1"/>
    <property type="molecule type" value="Genomic_DNA"/>
</dbReference>